<dbReference type="InterPro" id="IPR007052">
    <property type="entry name" value="CS_dom"/>
</dbReference>
<feature type="binding site" evidence="5">
    <location>
        <position position="300"/>
    </location>
    <ligand>
        <name>FAD</name>
        <dbReference type="ChEBI" id="CHEBI:57692"/>
    </ligand>
</feature>
<evidence type="ECO:0000256" key="7">
    <source>
        <dbReference type="SAM" id="Phobius"/>
    </source>
</evidence>
<evidence type="ECO:0000256" key="3">
    <source>
        <dbReference type="ARBA" id="ARBA00022827"/>
    </source>
</evidence>
<organism evidence="10 11">
    <name type="scientific">Ignelater luminosus</name>
    <name type="common">Cucubano</name>
    <name type="synonym">Pyrophorus luminosus</name>
    <dbReference type="NCBI Taxonomy" id="2038154"/>
    <lineage>
        <taxon>Eukaryota</taxon>
        <taxon>Metazoa</taxon>
        <taxon>Ecdysozoa</taxon>
        <taxon>Arthropoda</taxon>
        <taxon>Hexapoda</taxon>
        <taxon>Insecta</taxon>
        <taxon>Pterygota</taxon>
        <taxon>Neoptera</taxon>
        <taxon>Endopterygota</taxon>
        <taxon>Coleoptera</taxon>
        <taxon>Polyphaga</taxon>
        <taxon>Elateriformia</taxon>
        <taxon>Elateroidea</taxon>
        <taxon>Elateridae</taxon>
        <taxon>Agrypninae</taxon>
        <taxon>Pyrophorini</taxon>
        <taxon>Ignelater</taxon>
    </lineage>
</organism>
<feature type="binding site" evidence="5">
    <location>
        <position position="342"/>
    </location>
    <ligand>
        <name>FAD</name>
        <dbReference type="ChEBI" id="CHEBI:57692"/>
    </ligand>
</feature>
<evidence type="ECO:0000313" key="11">
    <source>
        <dbReference type="Proteomes" id="UP000801492"/>
    </source>
</evidence>
<dbReference type="InterPro" id="IPR001834">
    <property type="entry name" value="CBR-like"/>
</dbReference>
<evidence type="ECO:0008006" key="12">
    <source>
        <dbReference type="Google" id="ProtNLM"/>
    </source>
</evidence>
<accession>A0A8K0G935</accession>
<dbReference type="Gene3D" id="2.60.40.790">
    <property type="match status" value="1"/>
</dbReference>
<feature type="binding site" evidence="5">
    <location>
        <position position="299"/>
    </location>
    <ligand>
        <name>FAD</name>
        <dbReference type="ChEBI" id="CHEBI:57692"/>
    </ligand>
</feature>
<sequence>VHAWVNYEKLLQKCYLGRLVAIDPAVNTEELFFGNSENSPKSPKSPKESAQPSVNNTAPSKVLSPKILPQNKVTPLDDSKTVPANTLLNNSSPSKVQQTVEEPAQTVPLPRFDWIQKTDYITVIFYTKAFSNPLVEIRPPSVDNLLGIFMEYDYQVFTNEIKFLKPIQWPCQVKINYETGKVEVQFKKSESKIWENYGVLKQKCEDASLVAKESKYKYIVLNKIEVNYNTSLLELQRIDETKLTVPIGRHIRVFGNIQGEELSRSYTPVPYSLFTKFKPQTFVTDNICLMVKSYPRGSISKFICNKKKGDVVDISQPIGSFNLNSIDNRETFLLLAAGTGITPMLGLLLFLLDRRMRKCQNVTLLFFNRTEEDILVRNHLDILQNEDTRFKVEHVLSQADSKWKGINGQVSEEILQNAVDKHLLNTVYKQSDIFVFVCGPTPFTNLSYTLLSEVGFNQDQLHLFLG</sequence>
<reference evidence="10" key="1">
    <citation type="submission" date="2019-08" db="EMBL/GenBank/DDBJ databases">
        <title>The genome of the North American firefly Photinus pyralis.</title>
        <authorList>
            <consortium name="Photinus pyralis genome working group"/>
            <person name="Fallon T.R."/>
            <person name="Sander Lower S.E."/>
            <person name="Weng J.-K."/>
        </authorList>
    </citation>
    <scope>NUCLEOTIDE SEQUENCE</scope>
    <source>
        <strain evidence="10">TRF0915ILg1</strain>
        <tissue evidence="10">Whole body</tissue>
    </source>
</reference>
<gene>
    <name evidence="10" type="ORF">ILUMI_10015</name>
</gene>
<feature type="domain" description="FAD-binding FR-type" evidence="9">
    <location>
        <begin position="213"/>
        <end position="324"/>
    </location>
</feature>
<dbReference type="GO" id="GO:0071949">
    <property type="term" value="F:FAD binding"/>
    <property type="evidence" value="ECO:0007669"/>
    <property type="project" value="TreeGrafter"/>
</dbReference>
<keyword evidence="3 5" id="KW-0274">FAD</keyword>
<feature type="compositionally biased region" description="Polar residues" evidence="6">
    <location>
        <begin position="50"/>
        <end position="59"/>
    </location>
</feature>
<feature type="domain" description="CS" evidence="8">
    <location>
        <begin position="107"/>
        <end position="198"/>
    </location>
</feature>
<keyword evidence="7" id="KW-0472">Membrane</keyword>
<evidence type="ECO:0000256" key="2">
    <source>
        <dbReference type="ARBA" id="ARBA00022630"/>
    </source>
</evidence>
<dbReference type="InterPro" id="IPR017927">
    <property type="entry name" value="FAD-bd_FR_type"/>
</dbReference>
<evidence type="ECO:0000256" key="6">
    <source>
        <dbReference type="SAM" id="MobiDB-lite"/>
    </source>
</evidence>
<dbReference type="Proteomes" id="UP000801492">
    <property type="component" value="Unassembled WGS sequence"/>
</dbReference>
<dbReference type="EMBL" id="VTPC01005338">
    <property type="protein sequence ID" value="KAF2896160.1"/>
    <property type="molecule type" value="Genomic_DNA"/>
</dbReference>
<dbReference type="GO" id="GO:0005739">
    <property type="term" value="C:mitochondrion"/>
    <property type="evidence" value="ECO:0007669"/>
    <property type="project" value="TreeGrafter"/>
</dbReference>
<feature type="non-terminal residue" evidence="10">
    <location>
        <position position="466"/>
    </location>
</feature>
<feature type="binding site" evidence="5">
    <location>
        <position position="292"/>
    </location>
    <ligand>
        <name>FAD</name>
        <dbReference type="ChEBI" id="CHEBI:57692"/>
    </ligand>
</feature>
<dbReference type="InterPro" id="IPR039261">
    <property type="entry name" value="FNR_nucleotide-bd"/>
</dbReference>
<dbReference type="CDD" id="cd06183">
    <property type="entry name" value="cyt_b5_reduct_like"/>
    <property type="match status" value="1"/>
</dbReference>
<keyword evidence="7" id="KW-0812">Transmembrane</keyword>
<protein>
    <recommendedName>
        <fullName evidence="12">Cytochrome-b5 reductase</fullName>
    </recommendedName>
</protein>
<evidence type="ECO:0000256" key="5">
    <source>
        <dbReference type="PIRSR" id="PIRSR601834-1"/>
    </source>
</evidence>
<dbReference type="OrthoDB" id="432299at2759"/>
<dbReference type="PANTHER" id="PTHR19370:SF185">
    <property type="entry name" value="NADH-CYTOCHROME B5 REDUCTASE"/>
    <property type="match status" value="1"/>
</dbReference>
<evidence type="ECO:0000259" key="8">
    <source>
        <dbReference type="PROSITE" id="PS51203"/>
    </source>
</evidence>
<keyword evidence="7" id="KW-1133">Transmembrane helix</keyword>
<dbReference type="FunFam" id="3.40.50.80:FF:000021">
    <property type="entry name" value="Cytochrome b5 reductase 4"/>
    <property type="match status" value="1"/>
</dbReference>
<dbReference type="InterPro" id="IPR001433">
    <property type="entry name" value="OxRdtase_FAD/NAD-bd"/>
</dbReference>
<dbReference type="SUPFAM" id="SSF49764">
    <property type="entry name" value="HSP20-like chaperones"/>
    <property type="match status" value="1"/>
</dbReference>
<dbReference type="SUPFAM" id="SSF63380">
    <property type="entry name" value="Riboflavin synthase domain-like"/>
    <property type="match status" value="1"/>
</dbReference>
<dbReference type="GO" id="GO:0016491">
    <property type="term" value="F:oxidoreductase activity"/>
    <property type="evidence" value="ECO:0007669"/>
    <property type="project" value="UniProtKB-KW"/>
</dbReference>
<dbReference type="PANTHER" id="PTHR19370">
    <property type="entry name" value="NADH-CYTOCHROME B5 REDUCTASE"/>
    <property type="match status" value="1"/>
</dbReference>
<comment type="caution">
    <text evidence="10">The sequence shown here is derived from an EMBL/GenBank/DDBJ whole genome shotgun (WGS) entry which is preliminary data.</text>
</comment>
<keyword evidence="2 5" id="KW-0285">Flavoprotein</keyword>
<feature type="compositionally biased region" description="Polar residues" evidence="6">
    <location>
        <begin position="82"/>
        <end position="100"/>
    </location>
</feature>
<name>A0A8K0G935_IGNLU</name>
<keyword evidence="11" id="KW-1185">Reference proteome</keyword>
<dbReference type="SUPFAM" id="SSF52343">
    <property type="entry name" value="Ferredoxin reductase-like, C-terminal NADP-linked domain"/>
    <property type="match status" value="1"/>
</dbReference>
<feature type="region of interest" description="Disordered" evidence="6">
    <location>
        <begin position="33"/>
        <end position="102"/>
    </location>
</feature>
<dbReference type="AlphaFoldDB" id="A0A8K0G935"/>
<dbReference type="Pfam" id="PF00175">
    <property type="entry name" value="NAD_binding_1"/>
    <property type="match status" value="1"/>
</dbReference>
<dbReference type="Gene3D" id="2.40.30.10">
    <property type="entry name" value="Translation factors"/>
    <property type="match status" value="1"/>
</dbReference>
<evidence type="ECO:0000313" key="10">
    <source>
        <dbReference type="EMBL" id="KAF2896160.1"/>
    </source>
</evidence>
<evidence type="ECO:0000259" key="9">
    <source>
        <dbReference type="PROSITE" id="PS51384"/>
    </source>
</evidence>
<dbReference type="InterPro" id="IPR017938">
    <property type="entry name" value="Riboflavin_synthase-like_b-brl"/>
</dbReference>
<dbReference type="PROSITE" id="PS51203">
    <property type="entry name" value="CS"/>
    <property type="match status" value="1"/>
</dbReference>
<feature type="binding site" evidence="5">
    <location>
        <position position="266"/>
    </location>
    <ligand>
        <name>FAD</name>
        <dbReference type="ChEBI" id="CHEBI:57692"/>
    </ligand>
</feature>
<dbReference type="InterPro" id="IPR008333">
    <property type="entry name" value="Cbr1-like_FAD-bd_dom"/>
</dbReference>
<dbReference type="PROSITE" id="PS51384">
    <property type="entry name" value="FAD_FR"/>
    <property type="match status" value="1"/>
</dbReference>
<keyword evidence="4" id="KW-0560">Oxidoreductase</keyword>
<dbReference type="Pfam" id="PF00970">
    <property type="entry name" value="FAD_binding_6"/>
    <property type="match status" value="1"/>
</dbReference>
<evidence type="ECO:0000256" key="4">
    <source>
        <dbReference type="ARBA" id="ARBA00023002"/>
    </source>
</evidence>
<feature type="transmembrane region" description="Helical" evidence="7">
    <location>
        <begin position="332"/>
        <end position="352"/>
    </location>
</feature>
<dbReference type="PRINTS" id="PR00406">
    <property type="entry name" value="CYTB5RDTASE"/>
</dbReference>
<comment type="cofactor">
    <cofactor evidence="1 5">
        <name>FAD</name>
        <dbReference type="ChEBI" id="CHEBI:57692"/>
    </cofactor>
</comment>
<proteinExistence type="predicted"/>
<dbReference type="Gene3D" id="3.40.50.80">
    <property type="entry name" value="Nucleotide-binding domain of ferredoxin-NADP reductase (FNR) module"/>
    <property type="match status" value="1"/>
</dbReference>
<feature type="binding site" evidence="5">
    <location>
        <position position="264"/>
    </location>
    <ligand>
        <name>FAD</name>
        <dbReference type="ChEBI" id="CHEBI:57692"/>
    </ligand>
</feature>
<evidence type="ECO:0000256" key="1">
    <source>
        <dbReference type="ARBA" id="ARBA00001974"/>
    </source>
</evidence>
<dbReference type="InterPro" id="IPR008978">
    <property type="entry name" value="HSP20-like_chaperone"/>
</dbReference>